<dbReference type="InterPro" id="IPR001356">
    <property type="entry name" value="HD"/>
</dbReference>
<keyword evidence="3" id="KW-0805">Transcription regulation</keyword>
<evidence type="ECO:0000259" key="10">
    <source>
        <dbReference type="PROSITE" id="PS50071"/>
    </source>
</evidence>
<evidence type="ECO:0000313" key="12">
    <source>
        <dbReference type="Proteomes" id="UP001642360"/>
    </source>
</evidence>
<dbReference type="PROSITE" id="PS00027">
    <property type="entry name" value="HOMEOBOX_1"/>
    <property type="match status" value="1"/>
</dbReference>
<protein>
    <recommendedName>
        <fullName evidence="10">Homeobox domain-containing protein</fullName>
    </recommendedName>
</protein>
<dbReference type="SMART" id="SM00389">
    <property type="entry name" value="HOX"/>
    <property type="match status" value="1"/>
</dbReference>
<keyword evidence="4 8" id="KW-0238">DNA-binding</keyword>
<comment type="similarity">
    <text evidence="2">Belongs to the HD-ZIP homeobox family. Class II subfamily.</text>
</comment>
<evidence type="ECO:0000256" key="6">
    <source>
        <dbReference type="ARBA" id="ARBA00023163"/>
    </source>
</evidence>
<dbReference type="Gene3D" id="1.10.10.60">
    <property type="entry name" value="Homeodomain-like"/>
    <property type="match status" value="1"/>
</dbReference>
<evidence type="ECO:0000256" key="2">
    <source>
        <dbReference type="ARBA" id="ARBA00006074"/>
    </source>
</evidence>
<comment type="subcellular location">
    <subcellularLocation>
        <location evidence="1 8 9">Nucleus</location>
    </subcellularLocation>
</comment>
<accession>A0ABC8V116</accession>
<evidence type="ECO:0000256" key="4">
    <source>
        <dbReference type="ARBA" id="ARBA00023125"/>
    </source>
</evidence>
<dbReference type="SMART" id="SM00340">
    <property type="entry name" value="HALZ"/>
    <property type="match status" value="1"/>
</dbReference>
<dbReference type="InterPro" id="IPR050762">
    <property type="entry name" value="HD-ZIP_Homeobox_LZ_Class_II"/>
</dbReference>
<dbReference type="PANTHER" id="PTHR45714:SF72">
    <property type="entry name" value="HOMEOBOX-LEUCINE ZIPPER PROTEIN HOX26-RELATED"/>
    <property type="match status" value="1"/>
</dbReference>
<dbReference type="InterPro" id="IPR017970">
    <property type="entry name" value="Homeobox_CS"/>
</dbReference>
<keyword evidence="5 8" id="KW-0371">Homeobox</keyword>
<comment type="caution">
    <text evidence="11">The sequence shown here is derived from an EMBL/GenBank/DDBJ whole genome shotgun (WGS) entry which is preliminary data.</text>
</comment>
<keyword evidence="6" id="KW-0804">Transcription</keyword>
<evidence type="ECO:0000256" key="1">
    <source>
        <dbReference type="ARBA" id="ARBA00004123"/>
    </source>
</evidence>
<dbReference type="SUPFAM" id="SSF46689">
    <property type="entry name" value="Homeodomain-like"/>
    <property type="match status" value="1"/>
</dbReference>
<name>A0ABC8V116_9AQUA</name>
<evidence type="ECO:0000256" key="5">
    <source>
        <dbReference type="ARBA" id="ARBA00023155"/>
    </source>
</evidence>
<dbReference type="CDD" id="cd00086">
    <property type="entry name" value="homeodomain"/>
    <property type="match status" value="1"/>
</dbReference>
<reference evidence="11 12" key="1">
    <citation type="submission" date="2024-02" db="EMBL/GenBank/DDBJ databases">
        <authorList>
            <person name="Vignale AGUSTIN F."/>
            <person name="Sosa J E."/>
            <person name="Modenutti C."/>
        </authorList>
    </citation>
    <scope>NUCLEOTIDE SEQUENCE [LARGE SCALE GENOMIC DNA]</scope>
</reference>
<evidence type="ECO:0000256" key="7">
    <source>
        <dbReference type="ARBA" id="ARBA00023242"/>
    </source>
</evidence>
<dbReference type="GO" id="GO:0003677">
    <property type="term" value="F:DNA binding"/>
    <property type="evidence" value="ECO:0007669"/>
    <property type="project" value="UniProtKB-UniRule"/>
</dbReference>
<keyword evidence="12" id="KW-1185">Reference proteome</keyword>
<dbReference type="InterPro" id="IPR009057">
    <property type="entry name" value="Homeodomain-like_sf"/>
</dbReference>
<feature type="DNA-binding region" description="Homeobox" evidence="8">
    <location>
        <begin position="89"/>
        <end position="148"/>
    </location>
</feature>
<organism evidence="11 12">
    <name type="scientific">Ilex paraguariensis</name>
    <name type="common">yerba mate</name>
    <dbReference type="NCBI Taxonomy" id="185542"/>
    <lineage>
        <taxon>Eukaryota</taxon>
        <taxon>Viridiplantae</taxon>
        <taxon>Streptophyta</taxon>
        <taxon>Embryophyta</taxon>
        <taxon>Tracheophyta</taxon>
        <taxon>Spermatophyta</taxon>
        <taxon>Magnoliopsida</taxon>
        <taxon>eudicotyledons</taxon>
        <taxon>Gunneridae</taxon>
        <taxon>Pentapetalae</taxon>
        <taxon>asterids</taxon>
        <taxon>campanulids</taxon>
        <taxon>Aquifoliales</taxon>
        <taxon>Aquifoliaceae</taxon>
        <taxon>Ilex</taxon>
    </lineage>
</organism>
<dbReference type="GO" id="GO:0005634">
    <property type="term" value="C:nucleus"/>
    <property type="evidence" value="ECO:0007669"/>
    <property type="project" value="UniProtKB-SubCell"/>
</dbReference>
<dbReference type="PROSITE" id="PS50071">
    <property type="entry name" value="HOMEOBOX_2"/>
    <property type="match status" value="1"/>
</dbReference>
<keyword evidence="7 8" id="KW-0539">Nucleus</keyword>
<evidence type="ECO:0000256" key="9">
    <source>
        <dbReference type="RuleBase" id="RU000682"/>
    </source>
</evidence>
<evidence type="ECO:0000256" key="3">
    <source>
        <dbReference type="ARBA" id="ARBA00023015"/>
    </source>
</evidence>
<sequence length="208" mass="23960">MEDGESCNTGLGLGIGMGEFRPKRKHEQRKRVVCFDLSFPPLNPNEEAIDAECEIERSSSRIVGGDHLQGAKESNFNLNVNYNESNKNCTRKKLRLTTEQSTLLEESFKLHTTLDTAQKQALAEKLNLRPRQVEVWFQNRRARTKLKQKEVDCELLKKGCKSLSLENVRLKKELQELLRSLKLQQPHPFYIQLPMATTRTMCPSCEKL</sequence>
<proteinExistence type="inferred from homology"/>
<evidence type="ECO:0000313" key="11">
    <source>
        <dbReference type="EMBL" id="CAK9187025.1"/>
    </source>
</evidence>
<dbReference type="InterPro" id="IPR003106">
    <property type="entry name" value="Leu_zip_homeo"/>
</dbReference>
<dbReference type="AlphaFoldDB" id="A0ABC8V116"/>
<gene>
    <name evidence="11" type="ORF">ILEXP_LOCUS57531</name>
</gene>
<feature type="domain" description="Homeobox" evidence="10">
    <location>
        <begin position="87"/>
        <end position="147"/>
    </location>
</feature>
<dbReference type="Pfam" id="PF00046">
    <property type="entry name" value="Homeodomain"/>
    <property type="match status" value="1"/>
</dbReference>
<dbReference type="EMBL" id="CAUOFW020009780">
    <property type="protein sequence ID" value="CAK9187025.1"/>
    <property type="molecule type" value="Genomic_DNA"/>
</dbReference>
<dbReference type="Proteomes" id="UP001642360">
    <property type="component" value="Unassembled WGS sequence"/>
</dbReference>
<dbReference type="PANTHER" id="PTHR45714">
    <property type="entry name" value="HOMEOBOX-LEUCINE ZIPPER PROTEIN HAT14"/>
    <property type="match status" value="1"/>
</dbReference>
<evidence type="ECO:0000256" key="8">
    <source>
        <dbReference type="PROSITE-ProRule" id="PRU00108"/>
    </source>
</evidence>